<dbReference type="InterPro" id="IPR049704">
    <property type="entry name" value="Aminotrans_3_PPA_site"/>
</dbReference>
<dbReference type="EMBL" id="JGZI01000011">
    <property type="protein sequence ID" value="KFI80748.1"/>
    <property type="molecule type" value="Genomic_DNA"/>
</dbReference>
<dbReference type="Proteomes" id="UP000029050">
    <property type="component" value="Unassembled WGS sequence"/>
</dbReference>
<organism evidence="5 6">
    <name type="scientific">Bifidobacterium psychraerophilum</name>
    <dbReference type="NCBI Taxonomy" id="218140"/>
    <lineage>
        <taxon>Bacteria</taxon>
        <taxon>Bacillati</taxon>
        <taxon>Actinomycetota</taxon>
        <taxon>Actinomycetes</taxon>
        <taxon>Bifidobacteriales</taxon>
        <taxon>Bifidobacteriaceae</taxon>
        <taxon>Bifidobacterium</taxon>
    </lineage>
</organism>
<dbReference type="CDD" id="cd00610">
    <property type="entry name" value="OAT_like"/>
    <property type="match status" value="1"/>
</dbReference>
<feature type="region of interest" description="Disordered" evidence="4">
    <location>
        <begin position="1"/>
        <end position="38"/>
    </location>
</feature>
<keyword evidence="5" id="KW-0456">Lyase</keyword>
<dbReference type="PROSITE" id="PS00600">
    <property type="entry name" value="AA_TRANSFER_CLASS_3"/>
    <property type="match status" value="1"/>
</dbReference>
<dbReference type="eggNOG" id="COG0160">
    <property type="taxonomic scope" value="Bacteria"/>
</dbReference>
<dbReference type="GO" id="GO:0030170">
    <property type="term" value="F:pyridoxal phosphate binding"/>
    <property type="evidence" value="ECO:0007669"/>
    <property type="project" value="InterPro"/>
</dbReference>
<keyword evidence="2 3" id="KW-0663">Pyridoxal phosphate</keyword>
<dbReference type="InterPro" id="IPR015424">
    <property type="entry name" value="PyrdxlP-dep_Trfase"/>
</dbReference>
<proteinExistence type="inferred from homology"/>
<reference evidence="5 6" key="1">
    <citation type="submission" date="2014-03" db="EMBL/GenBank/DDBJ databases">
        <title>Genomics of Bifidobacteria.</title>
        <authorList>
            <person name="Ventura M."/>
            <person name="Milani C."/>
            <person name="Lugli G.A."/>
        </authorList>
    </citation>
    <scope>NUCLEOTIDE SEQUENCE [LARGE SCALE GENOMIC DNA]</scope>
    <source>
        <strain evidence="5 6">LMG 21775</strain>
    </source>
</reference>
<name>A0A087CBU8_9BIFI</name>
<evidence type="ECO:0000313" key="5">
    <source>
        <dbReference type="EMBL" id="KFI80748.1"/>
    </source>
</evidence>
<keyword evidence="5" id="KW-0808">Transferase</keyword>
<evidence type="ECO:0000256" key="2">
    <source>
        <dbReference type="ARBA" id="ARBA00022898"/>
    </source>
</evidence>
<dbReference type="Pfam" id="PF00202">
    <property type="entry name" value="Aminotran_3"/>
    <property type="match status" value="1"/>
</dbReference>
<dbReference type="InterPro" id="IPR005814">
    <property type="entry name" value="Aminotrans_3"/>
</dbReference>
<comment type="caution">
    <text evidence="5">The sequence shown here is derived from an EMBL/GenBank/DDBJ whole genome shotgun (WGS) entry which is preliminary data.</text>
</comment>
<evidence type="ECO:0000256" key="1">
    <source>
        <dbReference type="ARBA" id="ARBA00008954"/>
    </source>
</evidence>
<dbReference type="PANTHER" id="PTHR45688">
    <property type="match status" value="1"/>
</dbReference>
<dbReference type="PANTHER" id="PTHR45688:SF13">
    <property type="entry name" value="ALANINE--GLYOXYLATE AMINOTRANSFERASE 2-LIKE"/>
    <property type="match status" value="1"/>
</dbReference>
<dbReference type="PIRSF" id="PIRSF000521">
    <property type="entry name" value="Transaminase_4ab_Lys_Orn"/>
    <property type="match status" value="1"/>
</dbReference>
<dbReference type="GO" id="GO:0008483">
    <property type="term" value="F:transaminase activity"/>
    <property type="evidence" value="ECO:0007669"/>
    <property type="project" value="UniProtKB-KW"/>
</dbReference>
<evidence type="ECO:0000313" key="6">
    <source>
        <dbReference type="Proteomes" id="UP000029050"/>
    </source>
</evidence>
<protein>
    <submittedName>
        <fullName evidence="5">Aminotransferase</fullName>
        <ecNumber evidence="5">4.2.3.2</ecNumber>
    </submittedName>
</protein>
<dbReference type="InterPro" id="IPR015421">
    <property type="entry name" value="PyrdxlP-dep_Trfase_major"/>
</dbReference>
<gene>
    <name evidence="5" type="ORF">BPSY_2100</name>
</gene>
<keyword evidence="6" id="KW-1185">Reference proteome</keyword>
<dbReference type="EC" id="4.2.3.2" evidence="5"/>
<dbReference type="SUPFAM" id="SSF53383">
    <property type="entry name" value="PLP-dependent transferases"/>
    <property type="match status" value="1"/>
</dbReference>
<dbReference type="Gene3D" id="3.90.1150.10">
    <property type="entry name" value="Aspartate Aminotransferase, domain 1"/>
    <property type="match status" value="1"/>
</dbReference>
<dbReference type="STRING" id="218140.BPSY_2100"/>
<feature type="compositionally biased region" description="Polar residues" evidence="4">
    <location>
        <begin position="19"/>
        <end position="38"/>
    </location>
</feature>
<dbReference type="InterPro" id="IPR015422">
    <property type="entry name" value="PyrdxlP-dep_Trfase_small"/>
</dbReference>
<dbReference type="GO" id="GO:0050459">
    <property type="term" value="F:ethanolamine-phosphate phospho-lyase activity"/>
    <property type="evidence" value="ECO:0007669"/>
    <property type="project" value="UniProtKB-EC"/>
</dbReference>
<evidence type="ECO:0000256" key="4">
    <source>
        <dbReference type="SAM" id="MobiDB-lite"/>
    </source>
</evidence>
<sequence length="484" mass="51965">MNDGEVNVFELDGRRGKGSNMSLSRGESAQGESASGKKQVSNAFDFAQGMKALNPQERALVERRRRVLGTLGPLFYDRPIHVVRGEGAHLFDAQGDDFLDCYNNVACVGHANAKVREAVNGQLGLQDTHSRYLQDEVLDYAERLLWHFPALLNRVSFTNSGSESNDLALRMARVYTGHQGVVVTSNAYHGITSLVSSVSPSFGTGVPLAPFLATVEVSDLLTGGLPEAEIRATLLSRFQHAFRQLHAAGYGVSAVLLDQIFSSDGVLPGAPGWVDDIAEAVHKVGGILIADEVQSGFARTGDEFWGFERHHAAVDVVTMGKPMGNGIPTGAVVYKEAVGDAFAESTRYFNTFGGNPVSMRAAGAVLDQIEDMHLQSHAKGMGDFISTELESLLAGRSRFGGIRHAGLFIGIDISDGRDSSGCHGGDPQAARSIINRLRDERVLISAAGAEGSTLKLRPPLVFTQQDAERLLESCELLCSEGYFG</sequence>
<accession>A0A087CBU8</accession>
<dbReference type="Gene3D" id="3.40.640.10">
    <property type="entry name" value="Type I PLP-dependent aspartate aminotransferase-like (Major domain)"/>
    <property type="match status" value="1"/>
</dbReference>
<dbReference type="AlphaFoldDB" id="A0A087CBU8"/>
<comment type="similarity">
    <text evidence="1 3">Belongs to the class-III pyridoxal-phosphate-dependent aminotransferase family.</text>
</comment>
<evidence type="ECO:0000256" key="3">
    <source>
        <dbReference type="RuleBase" id="RU003560"/>
    </source>
</evidence>
<keyword evidence="5" id="KW-0032">Aminotransferase</keyword>